<feature type="region of interest" description="Disordered" evidence="1">
    <location>
        <begin position="687"/>
        <end position="756"/>
    </location>
</feature>
<feature type="compositionally biased region" description="Low complexity" evidence="1">
    <location>
        <begin position="423"/>
        <end position="436"/>
    </location>
</feature>
<protein>
    <submittedName>
        <fullName evidence="2">Uncharacterized protein</fullName>
    </submittedName>
</protein>
<feature type="region of interest" description="Disordered" evidence="1">
    <location>
        <begin position="796"/>
        <end position="925"/>
    </location>
</feature>
<reference evidence="2" key="1">
    <citation type="journal article" date="2020" name="Fungal Divers.">
        <title>Resolving the Mortierellaceae phylogeny through synthesis of multi-gene phylogenetics and phylogenomics.</title>
        <authorList>
            <person name="Vandepol N."/>
            <person name="Liber J."/>
            <person name="Desiro A."/>
            <person name="Na H."/>
            <person name="Kennedy M."/>
            <person name="Barry K."/>
            <person name="Grigoriev I.V."/>
            <person name="Miller A.N."/>
            <person name="O'Donnell K."/>
            <person name="Stajich J.E."/>
            <person name="Bonito G."/>
        </authorList>
    </citation>
    <scope>NUCLEOTIDE SEQUENCE</scope>
    <source>
        <strain evidence="2">NRRL 2591</strain>
    </source>
</reference>
<dbReference type="EMBL" id="JAAAXW010000327">
    <property type="protein sequence ID" value="KAF9538180.1"/>
    <property type="molecule type" value="Genomic_DNA"/>
</dbReference>
<dbReference type="AlphaFoldDB" id="A0A9P6JYL5"/>
<feature type="region of interest" description="Disordered" evidence="1">
    <location>
        <begin position="79"/>
        <end position="102"/>
    </location>
</feature>
<accession>A0A9P6JYL5</accession>
<name>A0A9P6JYL5_9FUNG</name>
<keyword evidence="3" id="KW-1185">Reference proteome</keyword>
<feature type="compositionally biased region" description="Low complexity" evidence="1">
    <location>
        <begin position="854"/>
        <end position="895"/>
    </location>
</feature>
<feature type="region of interest" description="Disordered" evidence="1">
    <location>
        <begin position="963"/>
        <end position="1078"/>
    </location>
</feature>
<feature type="region of interest" description="Disordered" evidence="1">
    <location>
        <begin position="413"/>
        <end position="541"/>
    </location>
</feature>
<feature type="compositionally biased region" description="Basic and acidic residues" evidence="1">
    <location>
        <begin position="588"/>
        <end position="597"/>
    </location>
</feature>
<feature type="compositionally biased region" description="Polar residues" evidence="1">
    <location>
        <begin position="1056"/>
        <end position="1066"/>
    </location>
</feature>
<gene>
    <name evidence="2" type="ORF">EC957_007114</name>
</gene>
<feature type="compositionally biased region" description="Basic and acidic residues" evidence="1">
    <location>
        <begin position="806"/>
        <end position="816"/>
    </location>
</feature>
<feature type="compositionally biased region" description="Low complexity" evidence="1">
    <location>
        <begin position="148"/>
        <end position="171"/>
    </location>
</feature>
<feature type="compositionally biased region" description="Low complexity" evidence="1">
    <location>
        <begin position="81"/>
        <end position="102"/>
    </location>
</feature>
<feature type="compositionally biased region" description="Basic and acidic residues" evidence="1">
    <location>
        <begin position="615"/>
        <end position="633"/>
    </location>
</feature>
<evidence type="ECO:0000313" key="2">
    <source>
        <dbReference type="EMBL" id="KAF9538180.1"/>
    </source>
</evidence>
<feature type="region of interest" description="Disordered" evidence="1">
    <location>
        <begin position="229"/>
        <end position="259"/>
    </location>
</feature>
<feature type="region of interest" description="Disordered" evidence="1">
    <location>
        <begin position="148"/>
        <end position="214"/>
    </location>
</feature>
<evidence type="ECO:0000313" key="3">
    <source>
        <dbReference type="Proteomes" id="UP000723463"/>
    </source>
</evidence>
<comment type="caution">
    <text evidence="2">The sequence shown here is derived from an EMBL/GenBank/DDBJ whole genome shotgun (WGS) entry which is preliminary data.</text>
</comment>
<feature type="compositionally biased region" description="Polar residues" evidence="1">
    <location>
        <begin position="230"/>
        <end position="243"/>
    </location>
</feature>
<feature type="region of interest" description="Disordered" evidence="1">
    <location>
        <begin position="578"/>
        <end position="660"/>
    </location>
</feature>
<feature type="compositionally biased region" description="Acidic residues" evidence="1">
    <location>
        <begin position="703"/>
        <end position="713"/>
    </location>
</feature>
<sequence>MFKALGPRDMDTLNSQEIVRLAIYVMKRSSVELADPVLCEKVHTEGEKKRTAAASAAGGGTIGASGALKRVSIIESSRKGAGSTVAKSSSNSNNTNKGSTNTNITASSIYLTKDFDIGNSVLHHHSKRPSRSLESVLSIATFCARASKPSARRASASSSSGASDNGNGSNSNYRPRLELKHKTRTRPRIDGSGGSTPRMAASPSPSGGSPYIIFDKSHQNDTVIRHPLQLDTSTQYQTGQGQEQDLYEEESEASDSAAWSPSSVLSSSLAEEFGPDFIAGGNWRSNMYASTGTRTPRAEDVDDDGMDSLPLGQRVKTRLELDLAEALGTPVLDELISTLPPPFITEPAQPPPPPPPQPVAVAIAAPLMPSIRRPSITGLGIHTIVRSNSNVDTGSDDGEEEAFHQAIDHFIHPLSTSPHQRVPPRTTTTTAPLTIPGASIRPTAALTNTIKSPGTAPSPAFLQPSPSNYSSPPSSPPSSSPSSPASVSLAVLSTPTTDDVAKPLLLAASKDEEKKEKEEEEEEEEEEEKEDGAKSSKARPFYGVGIHGRAFVEESTQEVGDPIQKKAPPMDLGHELILPAVDSDDDGEERKREEKMEGVTLEQPSVNTVEPTGDVLKRPNDTDGPVDEVHDVDNVEPVDSQSATTAAATADEEELTSTERRLSALRYGGVGLHALTPSDEYVQNIEEAMQRPPPVDLSASYFDLEDEKEEDDRSETRNPKEEQEDDKDKGEDAVQIDDGTTEVTTTISSAIDRIEDDSLAATEAKNHIATTLRYGAVGLHGKTPFDEYAHKIEESIQRSAQAMGGEDLKEERRFDFGDEEEDREVTAHKNDATNKPFPPSIRTRPLSSVYAHGPTTESSFDYSSSSDNLDSYDSSNPSSPSSPFSSSPSTTTTTPQTAVQKELYDLSRASQRRRKIQLVDDAQRKKEQLARIREQLERKALGKIREQVSFWETKGVLEQKVVGAEEVVENDDGGEDGMDGGEGGAISESNKEPPGGLSLSLEHLRGGNGNKKSSGEPISPGNSQSPGGYYSEMPQLATRRSLSAAASSTNHKIHSQAGSRPSSAQELNEIDAFLSNVD</sequence>
<feature type="compositionally biased region" description="Low complexity" evidence="1">
    <location>
        <begin position="1036"/>
        <end position="1049"/>
    </location>
</feature>
<dbReference type="Proteomes" id="UP000723463">
    <property type="component" value="Unassembled WGS sequence"/>
</dbReference>
<evidence type="ECO:0000256" key="1">
    <source>
        <dbReference type="SAM" id="MobiDB-lite"/>
    </source>
</evidence>
<feature type="compositionally biased region" description="Basic and acidic residues" evidence="1">
    <location>
        <begin position="714"/>
        <end position="732"/>
    </location>
</feature>
<feature type="compositionally biased region" description="Acidic residues" evidence="1">
    <location>
        <begin position="518"/>
        <end position="530"/>
    </location>
</feature>
<organism evidence="2 3">
    <name type="scientific">Mortierella hygrophila</name>
    <dbReference type="NCBI Taxonomy" id="979708"/>
    <lineage>
        <taxon>Eukaryota</taxon>
        <taxon>Fungi</taxon>
        <taxon>Fungi incertae sedis</taxon>
        <taxon>Mucoromycota</taxon>
        <taxon>Mortierellomycotina</taxon>
        <taxon>Mortierellomycetes</taxon>
        <taxon>Mortierellales</taxon>
        <taxon>Mortierellaceae</taxon>
        <taxon>Mortierella</taxon>
    </lineage>
</organism>
<feature type="compositionally biased region" description="Acidic residues" evidence="1">
    <location>
        <begin position="966"/>
        <end position="979"/>
    </location>
</feature>
<proteinExistence type="predicted"/>